<keyword evidence="2" id="KW-0732">Signal</keyword>
<comment type="similarity">
    <text evidence="1">Belongs to the UPF0065 (bug) family.</text>
</comment>
<evidence type="ECO:0000256" key="2">
    <source>
        <dbReference type="SAM" id="SignalP"/>
    </source>
</evidence>
<dbReference type="PANTHER" id="PTHR42928">
    <property type="entry name" value="TRICARBOXYLATE-BINDING PROTEIN"/>
    <property type="match status" value="1"/>
</dbReference>
<dbReference type="EMBL" id="CP047650">
    <property type="protein sequence ID" value="QHI99124.1"/>
    <property type="molecule type" value="Genomic_DNA"/>
</dbReference>
<dbReference type="InterPro" id="IPR042100">
    <property type="entry name" value="Bug_dom1"/>
</dbReference>
<dbReference type="SUPFAM" id="SSF53850">
    <property type="entry name" value="Periplasmic binding protein-like II"/>
    <property type="match status" value="1"/>
</dbReference>
<dbReference type="InterPro" id="IPR005064">
    <property type="entry name" value="BUG"/>
</dbReference>
<name>A0A857J563_9BURK</name>
<accession>A0A857J563</accession>
<evidence type="ECO:0000313" key="3">
    <source>
        <dbReference type="EMBL" id="QHI99124.1"/>
    </source>
</evidence>
<feature type="signal peptide" evidence="2">
    <location>
        <begin position="1"/>
        <end position="26"/>
    </location>
</feature>
<dbReference type="PANTHER" id="PTHR42928:SF5">
    <property type="entry name" value="BLR1237 PROTEIN"/>
    <property type="match status" value="1"/>
</dbReference>
<dbReference type="PIRSF" id="PIRSF017082">
    <property type="entry name" value="YflP"/>
    <property type="match status" value="1"/>
</dbReference>
<organism evidence="3 4">
    <name type="scientific">Xylophilus rhododendri</name>
    <dbReference type="NCBI Taxonomy" id="2697032"/>
    <lineage>
        <taxon>Bacteria</taxon>
        <taxon>Pseudomonadati</taxon>
        <taxon>Pseudomonadota</taxon>
        <taxon>Betaproteobacteria</taxon>
        <taxon>Burkholderiales</taxon>
        <taxon>Xylophilus</taxon>
    </lineage>
</organism>
<keyword evidence="4" id="KW-1185">Reference proteome</keyword>
<feature type="chain" id="PRO_5032686659" evidence="2">
    <location>
        <begin position="27"/>
        <end position="326"/>
    </location>
</feature>
<dbReference type="RefSeq" id="WP_160552905.1">
    <property type="nucleotide sequence ID" value="NZ_CP047650.1"/>
</dbReference>
<dbReference type="Gene3D" id="3.40.190.10">
    <property type="entry name" value="Periplasmic binding protein-like II"/>
    <property type="match status" value="1"/>
</dbReference>
<sequence>MSLARTIRGLLVAALAVGSAALWAQASYPDRPITFVSPFPPGGATDLVARVMARSLSVAMGQPVVVEDRVGATGLIGESYVMRAKPDGLTVLIATNSSHVVAPLLQAKKPFDPVADFEPVTLLGGYPLALSVHPSVPARNVQELIALARKSPGKLNFGSVGTGSVIHLTGEQFKLRSGIDITHVPYKGTGTLSNALISGEIDMQFDSVGSTRVLMDSGRIRPLAVTGEKRSAVLPQVPTLAEAGLPGLNSIVWLGAFVPRGTPPAIVDRLRREMVKALREDADVRRVFADNGIEIVGNDSQAFAASLQREQKSWAELIEAARIPLQ</sequence>
<reference evidence="3 4" key="1">
    <citation type="submission" date="2020-01" db="EMBL/GenBank/DDBJ databases">
        <title>Genome sequencing of strain KACC 21265.</title>
        <authorList>
            <person name="Heo J."/>
            <person name="Kim S.-J."/>
            <person name="Kim J.-S."/>
            <person name="Hong S.-B."/>
            <person name="Kwon S.-W."/>
        </authorList>
    </citation>
    <scope>NUCLEOTIDE SEQUENCE [LARGE SCALE GENOMIC DNA]</scope>
    <source>
        <strain evidence="3 4">KACC 21265</strain>
    </source>
</reference>
<dbReference type="Gene3D" id="3.40.190.150">
    <property type="entry name" value="Bordetella uptake gene, domain 1"/>
    <property type="match status" value="1"/>
</dbReference>
<dbReference type="AlphaFoldDB" id="A0A857J563"/>
<proteinExistence type="inferred from homology"/>
<evidence type="ECO:0000256" key="1">
    <source>
        <dbReference type="ARBA" id="ARBA00006987"/>
    </source>
</evidence>
<evidence type="ECO:0000313" key="4">
    <source>
        <dbReference type="Proteomes" id="UP000464787"/>
    </source>
</evidence>
<dbReference type="KEGG" id="xyk:GT347_14700"/>
<dbReference type="Pfam" id="PF03401">
    <property type="entry name" value="TctC"/>
    <property type="match status" value="1"/>
</dbReference>
<dbReference type="Proteomes" id="UP000464787">
    <property type="component" value="Chromosome"/>
</dbReference>
<gene>
    <name evidence="3" type="ORF">GT347_14700</name>
</gene>
<dbReference type="CDD" id="cd13578">
    <property type="entry name" value="PBP2_Bug27"/>
    <property type="match status" value="1"/>
</dbReference>
<protein>
    <submittedName>
        <fullName evidence="3">Tripartite tricarboxylate transporter substrate binding protein</fullName>
    </submittedName>
</protein>